<organism evidence="1 2">
    <name type="scientific">Limnoraphis robusta CS-951</name>
    <dbReference type="NCBI Taxonomy" id="1637645"/>
    <lineage>
        <taxon>Bacteria</taxon>
        <taxon>Bacillati</taxon>
        <taxon>Cyanobacteriota</taxon>
        <taxon>Cyanophyceae</taxon>
        <taxon>Oscillatoriophycideae</taxon>
        <taxon>Oscillatoriales</taxon>
        <taxon>Sirenicapillariaceae</taxon>
        <taxon>Limnoraphis</taxon>
    </lineage>
</organism>
<protein>
    <recommendedName>
        <fullName evidence="3">Calx-beta domain-containing protein</fullName>
    </recommendedName>
</protein>
<evidence type="ECO:0008006" key="3">
    <source>
        <dbReference type="Google" id="ProtNLM"/>
    </source>
</evidence>
<sequence length="307" mass="32525">MIDEGNETVTITLSDEKPEGAIYTIDTTPATLTITDNDTVGISISEINGDTNERGGEASFTVKLDSEPEEPVTLNFTSSDTTEGTLLTPSITLNSSNWNQTKTVNVTGVDDSERDGDRNFTIQTNITTEDVQYSELDVAEIAVKNIDDETENVLITQSNGSTEISEDGVTDSFEVVLTGFPIDDIVVNITPDSQVDLGNGIGQPIALNFTPENASTPQIVTVEAVDDEVVEGEHLSNISYIANSNDPLYAGLGGEINVAIADNDNPTISLEAVGNGSEQSIIPGVFQLALDHPASSQGLTVIIPFLG</sequence>
<name>A0A0J9EXI3_9CYAN</name>
<proteinExistence type="predicted"/>
<dbReference type="Proteomes" id="UP000033607">
    <property type="component" value="Unassembled WGS sequence"/>
</dbReference>
<evidence type="ECO:0000313" key="1">
    <source>
        <dbReference type="EMBL" id="KMW70682.1"/>
    </source>
</evidence>
<comment type="caution">
    <text evidence="1">The sequence shown here is derived from an EMBL/GenBank/DDBJ whole genome shotgun (WGS) entry which is preliminary data.</text>
</comment>
<evidence type="ECO:0000313" key="2">
    <source>
        <dbReference type="Proteomes" id="UP000033607"/>
    </source>
</evidence>
<dbReference type="Gene3D" id="2.60.40.2030">
    <property type="match status" value="1"/>
</dbReference>
<dbReference type="OrthoDB" id="474186at2"/>
<dbReference type="AlphaFoldDB" id="A0A0J9EXI3"/>
<gene>
    <name evidence="1" type="ORF">WN50_33425</name>
</gene>
<accession>A0A0J9EXI3</accession>
<dbReference type="EMBL" id="LATL02000089">
    <property type="protein sequence ID" value="KMW70682.1"/>
    <property type="molecule type" value="Genomic_DNA"/>
</dbReference>
<dbReference type="InterPro" id="IPR038081">
    <property type="entry name" value="CalX-like_sf"/>
</dbReference>
<reference evidence="1 2" key="1">
    <citation type="submission" date="2015-06" db="EMBL/GenBank/DDBJ databases">
        <title>Draft genome assembly of filamentous brackish cyanobacterium Limnoraphis robusta strain CS-951.</title>
        <authorList>
            <person name="Willis A."/>
            <person name="Parks M."/>
            <person name="Burford M.A."/>
        </authorList>
    </citation>
    <scope>NUCLEOTIDE SEQUENCE [LARGE SCALE GENOMIC DNA]</scope>
    <source>
        <strain evidence="1 2">CS-951</strain>
    </source>
</reference>
<dbReference type="SUPFAM" id="SSF141072">
    <property type="entry name" value="CalX-like"/>
    <property type="match status" value="1"/>
</dbReference>